<sequence>MSAKPLLLLLETVGNSAKSKSDKETAIFLIPKLIENILPSAFYSAKNDEINELGDRLRYYENHIFNFYGKEKREEAKKAAKVFCQTLYDSFLKALQSWNQKSNSNKELFWKIILTLTNSTLENFIPDFTVKMVGNPEKAEIWQSMFEIDGLEFSEYENFIVKVMNAAEKPSNLSIIFGKNVCTNSELAKFLTETVLVRRIQSSSSKKRHSYLIA</sequence>
<dbReference type="Proteomes" id="UP000887579">
    <property type="component" value="Unplaced"/>
</dbReference>
<evidence type="ECO:0000313" key="2">
    <source>
        <dbReference type="WBParaSite" id="ES5_v2.g24240.t1"/>
    </source>
</evidence>
<dbReference type="WBParaSite" id="ES5_v2.g24240.t1">
    <property type="protein sequence ID" value="ES5_v2.g24240.t1"/>
    <property type="gene ID" value="ES5_v2.g24240"/>
</dbReference>
<proteinExistence type="predicted"/>
<accession>A0AC34G3Q5</accession>
<reference evidence="2" key="1">
    <citation type="submission" date="2022-11" db="UniProtKB">
        <authorList>
            <consortium name="WormBaseParasite"/>
        </authorList>
    </citation>
    <scope>IDENTIFICATION</scope>
</reference>
<protein>
    <submittedName>
        <fullName evidence="2">Uncharacterized protein</fullName>
    </submittedName>
</protein>
<organism evidence="1 2">
    <name type="scientific">Panagrolaimus sp. ES5</name>
    <dbReference type="NCBI Taxonomy" id="591445"/>
    <lineage>
        <taxon>Eukaryota</taxon>
        <taxon>Metazoa</taxon>
        <taxon>Ecdysozoa</taxon>
        <taxon>Nematoda</taxon>
        <taxon>Chromadorea</taxon>
        <taxon>Rhabditida</taxon>
        <taxon>Tylenchina</taxon>
        <taxon>Panagrolaimomorpha</taxon>
        <taxon>Panagrolaimoidea</taxon>
        <taxon>Panagrolaimidae</taxon>
        <taxon>Panagrolaimus</taxon>
    </lineage>
</organism>
<name>A0AC34G3Q5_9BILA</name>
<evidence type="ECO:0000313" key="1">
    <source>
        <dbReference type="Proteomes" id="UP000887579"/>
    </source>
</evidence>